<keyword evidence="4 7" id="KW-0812">Transmembrane</keyword>
<keyword evidence="6 7" id="KW-0472">Membrane</keyword>
<feature type="transmembrane region" description="Helical" evidence="7">
    <location>
        <begin position="163"/>
        <end position="180"/>
    </location>
</feature>
<feature type="transmembrane region" description="Helical" evidence="7">
    <location>
        <begin position="114"/>
        <end position="131"/>
    </location>
</feature>
<reference evidence="8 9" key="1">
    <citation type="journal article" date="2017" name="Int. J. Syst. Evol. Microbiol.">
        <title>Solibacillus kalamii sp. nov., isolated from a high-efficiency particulate arrestance filter system used in the International Space Station.</title>
        <authorList>
            <person name="Checinska Sielaff A."/>
            <person name="Kumar R.M."/>
            <person name="Pal D."/>
            <person name="Mayilraj S."/>
            <person name="Venkateswaran K."/>
        </authorList>
    </citation>
    <scope>NUCLEOTIDE SEQUENCE [LARGE SCALE GENOMIC DNA]</scope>
    <source>
        <strain evidence="8 9">ISSFR-015</strain>
    </source>
</reference>
<evidence type="ECO:0000256" key="3">
    <source>
        <dbReference type="ARBA" id="ARBA00022475"/>
    </source>
</evidence>
<evidence type="ECO:0000256" key="2">
    <source>
        <dbReference type="ARBA" id="ARBA00005262"/>
    </source>
</evidence>
<gene>
    <name evidence="8" type="ORF">CBM15_16305</name>
</gene>
<evidence type="ECO:0000313" key="9">
    <source>
        <dbReference type="Proteomes" id="UP000196594"/>
    </source>
</evidence>
<dbReference type="PANTHER" id="PTHR43663:SF1">
    <property type="entry name" value="CHROMATE TRANSPORTER"/>
    <property type="match status" value="1"/>
</dbReference>
<keyword evidence="5 7" id="KW-1133">Transmembrane helix</keyword>
<comment type="subcellular location">
    <subcellularLocation>
        <location evidence="1">Cell membrane</location>
        <topology evidence="1">Multi-pass membrane protein</topology>
    </subcellularLocation>
</comment>
<dbReference type="InterPro" id="IPR003370">
    <property type="entry name" value="Chromate_transpt"/>
</dbReference>
<evidence type="ECO:0000256" key="6">
    <source>
        <dbReference type="ARBA" id="ARBA00023136"/>
    </source>
</evidence>
<feature type="transmembrane region" description="Helical" evidence="7">
    <location>
        <begin position="6"/>
        <end position="29"/>
    </location>
</feature>
<evidence type="ECO:0000256" key="1">
    <source>
        <dbReference type="ARBA" id="ARBA00004651"/>
    </source>
</evidence>
<proteinExistence type="inferred from homology"/>
<keyword evidence="3" id="KW-1003">Cell membrane</keyword>
<feature type="transmembrane region" description="Helical" evidence="7">
    <location>
        <begin position="71"/>
        <end position="94"/>
    </location>
</feature>
<dbReference type="Pfam" id="PF02417">
    <property type="entry name" value="Chromate_transp"/>
    <property type="match status" value="1"/>
</dbReference>
<evidence type="ECO:0000256" key="5">
    <source>
        <dbReference type="ARBA" id="ARBA00022989"/>
    </source>
</evidence>
<accession>A0ABX3ZDL5</accession>
<evidence type="ECO:0000256" key="4">
    <source>
        <dbReference type="ARBA" id="ARBA00022692"/>
    </source>
</evidence>
<organism evidence="8 9">
    <name type="scientific">Solibacillus kalamii</name>
    <dbReference type="NCBI Taxonomy" id="1748298"/>
    <lineage>
        <taxon>Bacteria</taxon>
        <taxon>Bacillati</taxon>
        <taxon>Bacillota</taxon>
        <taxon>Bacilli</taxon>
        <taxon>Bacillales</taxon>
        <taxon>Caryophanaceae</taxon>
        <taxon>Solibacillus</taxon>
    </lineage>
</organism>
<dbReference type="EMBL" id="NHNT01000013">
    <property type="protein sequence ID" value="OUZ37776.1"/>
    <property type="molecule type" value="Genomic_DNA"/>
</dbReference>
<dbReference type="PANTHER" id="PTHR43663">
    <property type="entry name" value="CHROMATE TRANSPORT PROTEIN-RELATED"/>
    <property type="match status" value="1"/>
</dbReference>
<evidence type="ECO:0000313" key="8">
    <source>
        <dbReference type="EMBL" id="OUZ37776.1"/>
    </source>
</evidence>
<dbReference type="InterPro" id="IPR052518">
    <property type="entry name" value="CHR_Transporter"/>
</dbReference>
<comment type="similarity">
    <text evidence="2">Belongs to the chromate ion transporter (CHR) (TC 2.A.51) family.</text>
</comment>
<evidence type="ECO:0000256" key="7">
    <source>
        <dbReference type="SAM" id="Phobius"/>
    </source>
</evidence>
<comment type="caution">
    <text evidence="8">The sequence shown here is derived from an EMBL/GenBank/DDBJ whole genome shotgun (WGS) entry which is preliminary data.</text>
</comment>
<dbReference type="RefSeq" id="WP_087618315.1">
    <property type="nucleotide sequence ID" value="NZ_JAFBEY010000010.1"/>
</dbReference>
<protein>
    <submittedName>
        <fullName evidence="8">Chromate transporter</fullName>
    </submittedName>
</protein>
<dbReference type="Proteomes" id="UP000196594">
    <property type="component" value="Unassembled WGS sequence"/>
</dbReference>
<keyword evidence="9" id="KW-1185">Reference proteome</keyword>
<sequence>MKIQIQLFKAFFVSGILGFGGGPTIIPLLHKEVVEKYKLMTDDDFSDVLSIGNTLPGPIATKMAGYIGYRIGGFLGLINALFASVIPTVLLIILLLNSLNQFSNSDFINNMSNGVIPIVTVMMGIYAFDFLKKSHKALGLKISAIIFIFSFITIVVFDLHPGIIIGSLLILALALPNKGGNEQ</sequence>
<name>A0ABX3ZDL5_9BACL</name>